<protein>
    <submittedName>
        <fullName evidence="3">6377_t:CDS:1</fullName>
    </submittedName>
</protein>
<name>A0A9N9EMB5_9GLOM</name>
<keyword evidence="4" id="KW-1185">Reference proteome</keyword>
<feature type="domain" description="PiggyBac transposable element-derived protein" evidence="2">
    <location>
        <begin position="68"/>
        <end position="167"/>
    </location>
</feature>
<dbReference type="Proteomes" id="UP000789405">
    <property type="component" value="Unassembled WGS sequence"/>
</dbReference>
<dbReference type="AlphaFoldDB" id="A0A9N9EMB5"/>
<evidence type="ECO:0000313" key="4">
    <source>
        <dbReference type="Proteomes" id="UP000789405"/>
    </source>
</evidence>
<dbReference type="OrthoDB" id="2430719at2759"/>
<evidence type="ECO:0000256" key="1">
    <source>
        <dbReference type="SAM" id="MobiDB-lite"/>
    </source>
</evidence>
<evidence type="ECO:0000259" key="2">
    <source>
        <dbReference type="Pfam" id="PF13843"/>
    </source>
</evidence>
<evidence type="ECO:0000313" key="3">
    <source>
        <dbReference type="EMBL" id="CAG8684026.1"/>
    </source>
</evidence>
<feature type="region of interest" description="Disordered" evidence="1">
    <location>
        <begin position="27"/>
        <end position="54"/>
    </location>
</feature>
<sequence length="253" mass="28321">MNDDFENNDLYIFELIRNIENEIENEARDITDVDSDEVEDKAANKTEEETSDEIEEETINVKNKKKISKSNSTVRIKNKPTPEGYKILSLCDSGYTYCFIFTSHIESIESNSEINPIPNVNKIGWQVYHLISQLPKGKAFDIYMDNYFTSINLFSHMRKNGYGGCGTDMVTIDYDNDKKPPKRLKDQGPSTKLYLVIVGQSNDSKHGKRVTTTATSTDTTTSAGITAPTQTVVSTETVMLIETSTIALPSTTG</sequence>
<comment type="caution">
    <text evidence="3">The sequence shown here is derived from an EMBL/GenBank/DDBJ whole genome shotgun (WGS) entry which is preliminary data.</text>
</comment>
<gene>
    <name evidence="3" type="ORF">DERYTH_LOCUS11982</name>
</gene>
<reference evidence="3" key="1">
    <citation type="submission" date="2021-06" db="EMBL/GenBank/DDBJ databases">
        <authorList>
            <person name="Kallberg Y."/>
            <person name="Tangrot J."/>
            <person name="Rosling A."/>
        </authorList>
    </citation>
    <scope>NUCLEOTIDE SEQUENCE</scope>
    <source>
        <strain evidence="3">MA453B</strain>
    </source>
</reference>
<accession>A0A9N9EMB5</accession>
<dbReference type="EMBL" id="CAJVPY010007676">
    <property type="protein sequence ID" value="CAG8684026.1"/>
    <property type="molecule type" value="Genomic_DNA"/>
</dbReference>
<organism evidence="3 4">
    <name type="scientific">Dentiscutata erythropus</name>
    <dbReference type="NCBI Taxonomy" id="1348616"/>
    <lineage>
        <taxon>Eukaryota</taxon>
        <taxon>Fungi</taxon>
        <taxon>Fungi incertae sedis</taxon>
        <taxon>Mucoromycota</taxon>
        <taxon>Glomeromycotina</taxon>
        <taxon>Glomeromycetes</taxon>
        <taxon>Diversisporales</taxon>
        <taxon>Gigasporaceae</taxon>
        <taxon>Dentiscutata</taxon>
    </lineage>
</organism>
<dbReference type="Pfam" id="PF13843">
    <property type="entry name" value="DDE_Tnp_1_7"/>
    <property type="match status" value="1"/>
</dbReference>
<proteinExistence type="predicted"/>
<dbReference type="InterPro" id="IPR029526">
    <property type="entry name" value="PGBD"/>
</dbReference>